<proteinExistence type="predicted"/>
<reference evidence="5 6" key="1">
    <citation type="submission" date="2019-01" db="EMBL/GenBank/DDBJ databases">
        <title>Novel species of Nocardioides.</title>
        <authorList>
            <person name="Liu Q."/>
            <person name="Xin Y.-H."/>
        </authorList>
    </citation>
    <scope>NUCLEOTIDE SEQUENCE [LARGE SCALE GENOMIC DNA]</scope>
    <source>
        <strain evidence="5 6">CGMCC 4.6882</strain>
    </source>
</reference>
<accession>A0A4Q2RX57</accession>
<dbReference type="RefSeq" id="WP_129398917.1">
    <property type="nucleotide sequence ID" value="NZ_SDWT01000001.1"/>
</dbReference>
<organism evidence="5 6">
    <name type="scientific">Nocardioides oleivorans</name>
    <dbReference type="NCBI Taxonomy" id="273676"/>
    <lineage>
        <taxon>Bacteria</taxon>
        <taxon>Bacillati</taxon>
        <taxon>Actinomycetota</taxon>
        <taxon>Actinomycetes</taxon>
        <taxon>Propionibacteriales</taxon>
        <taxon>Nocardioidaceae</taxon>
        <taxon>Nocardioides</taxon>
    </lineage>
</organism>
<evidence type="ECO:0000256" key="3">
    <source>
        <dbReference type="SAM" id="Phobius"/>
    </source>
</evidence>
<evidence type="ECO:0000256" key="2">
    <source>
        <dbReference type="SAM" id="MobiDB-lite"/>
    </source>
</evidence>
<dbReference type="Pfam" id="PF18915">
    <property type="entry name" value="DUF5667"/>
    <property type="match status" value="1"/>
</dbReference>
<keyword evidence="3" id="KW-0812">Transmembrane</keyword>
<sequence length="424" mass="43853">MTPAFSARRRADEFEGLLSPDRDAPLTERDAARFAELLEVVADLRALPAAAPRAEFSASLRERLMAEADTVLVAQPEVPSRLAMPTGDRRRQRRAATLLGGVALVGATATMAVAAQSSLPGESLYQVKRGIESAQVRLAPDEAARGRLQLAQAETRLAELEELTSEGGNERLVPATLEAFTEQSGDGVRSVLASYSSGGSEQDVQAARDFTATSLDRLDSLQDQVPAEAEEQFLAAGRTLLDLDYEIGFACTACQAGIVSVPEILLSGASVPDLLQGLDVDDLTLEGAPISGQDVKGIKVPELLQTPGSIDPSTLPTTLPTGLPTQLPTTLPTTNPTQTPTQTPTPTSEPTRTDKPDPVGTVTETVTNTTGNLTNTVDGLTGGALGGLTGGLNNATGGLIGDVTGTVNGLTGGLLGNATGGLLP</sequence>
<feature type="compositionally biased region" description="Low complexity" evidence="2">
    <location>
        <begin position="312"/>
        <end position="350"/>
    </location>
</feature>
<dbReference type="Proteomes" id="UP000294071">
    <property type="component" value="Unassembled WGS sequence"/>
</dbReference>
<evidence type="ECO:0000313" key="5">
    <source>
        <dbReference type="EMBL" id="RYB93588.1"/>
    </source>
</evidence>
<name>A0A4Q2RX57_9ACTN</name>
<dbReference type="OrthoDB" id="3402808at2"/>
<keyword evidence="1" id="KW-0175">Coiled coil</keyword>
<feature type="transmembrane region" description="Helical" evidence="3">
    <location>
        <begin position="95"/>
        <end position="115"/>
    </location>
</feature>
<dbReference type="InterPro" id="IPR043725">
    <property type="entry name" value="DUF5667"/>
</dbReference>
<keyword evidence="3" id="KW-0472">Membrane</keyword>
<feature type="domain" description="DUF5667" evidence="4">
    <location>
        <begin position="118"/>
        <end position="227"/>
    </location>
</feature>
<gene>
    <name evidence="5" type="ORF">EUA93_03970</name>
</gene>
<keyword evidence="3" id="KW-1133">Transmembrane helix</keyword>
<evidence type="ECO:0000313" key="6">
    <source>
        <dbReference type="Proteomes" id="UP000294071"/>
    </source>
</evidence>
<keyword evidence="6" id="KW-1185">Reference proteome</keyword>
<feature type="coiled-coil region" evidence="1">
    <location>
        <begin position="143"/>
        <end position="170"/>
    </location>
</feature>
<dbReference type="AlphaFoldDB" id="A0A4Q2RX57"/>
<feature type="compositionally biased region" description="Low complexity" evidence="2">
    <location>
        <begin position="359"/>
        <end position="374"/>
    </location>
</feature>
<evidence type="ECO:0000256" key="1">
    <source>
        <dbReference type="SAM" id="Coils"/>
    </source>
</evidence>
<evidence type="ECO:0000259" key="4">
    <source>
        <dbReference type="Pfam" id="PF18915"/>
    </source>
</evidence>
<comment type="caution">
    <text evidence="5">The sequence shown here is derived from an EMBL/GenBank/DDBJ whole genome shotgun (WGS) entry which is preliminary data.</text>
</comment>
<dbReference type="EMBL" id="SDWT01000001">
    <property type="protein sequence ID" value="RYB93588.1"/>
    <property type="molecule type" value="Genomic_DNA"/>
</dbReference>
<feature type="region of interest" description="Disordered" evidence="2">
    <location>
        <begin position="304"/>
        <end position="374"/>
    </location>
</feature>
<protein>
    <recommendedName>
        <fullName evidence="4">DUF5667 domain-containing protein</fullName>
    </recommendedName>
</protein>